<name>A0A8S4QFX1_9NEOP</name>
<gene>
    <name evidence="2" type="primary">jg948</name>
    <name evidence="2" type="ORF">PAEG_LOCUS1446</name>
</gene>
<feature type="compositionally biased region" description="Polar residues" evidence="1">
    <location>
        <begin position="1"/>
        <end position="11"/>
    </location>
</feature>
<reference evidence="2" key="1">
    <citation type="submission" date="2022-03" db="EMBL/GenBank/DDBJ databases">
        <authorList>
            <person name="Lindestad O."/>
        </authorList>
    </citation>
    <scope>NUCLEOTIDE SEQUENCE</scope>
</reference>
<evidence type="ECO:0000313" key="3">
    <source>
        <dbReference type="Proteomes" id="UP000838756"/>
    </source>
</evidence>
<dbReference type="Proteomes" id="UP000838756">
    <property type="component" value="Unassembled WGS sequence"/>
</dbReference>
<evidence type="ECO:0000313" key="2">
    <source>
        <dbReference type="EMBL" id="CAH2209011.1"/>
    </source>
</evidence>
<sequence>MYRQHSPSKARQSLGYIGSTHPARRGSFSDVSKAHTQQGEAVLEMYRQHSPSEARQSLSLILHSIHPKKILKIRYPHDEASDVELLHTLKLVVRAGDRSRTPRRVAEA</sequence>
<protein>
    <submittedName>
        <fullName evidence="2">Jg948 protein</fullName>
    </submittedName>
</protein>
<dbReference type="EMBL" id="CAKXAJ010005079">
    <property type="protein sequence ID" value="CAH2209011.1"/>
    <property type="molecule type" value="Genomic_DNA"/>
</dbReference>
<organism evidence="2 3">
    <name type="scientific">Pararge aegeria aegeria</name>
    <dbReference type="NCBI Taxonomy" id="348720"/>
    <lineage>
        <taxon>Eukaryota</taxon>
        <taxon>Metazoa</taxon>
        <taxon>Ecdysozoa</taxon>
        <taxon>Arthropoda</taxon>
        <taxon>Hexapoda</taxon>
        <taxon>Insecta</taxon>
        <taxon>Pterygota</taxon>
        <taxon>Neoptera</taxon>
        <taxon>Endopterygota</taxon>
        <taxon>Lepidoptera</taxon>
        <taxon>Glossata</taxon>
        <taxon>Ditrysia</taxon>
        <taxon>Papilionoidea</taxon>
        <taxon>Nymphalidae</taxon>
        <taxon>Satyrinae</taxon>
        <taxon>Satyrini</taxon>
        <taxon>Parargina</taxon>
        <taxon>Pararge</taxon>
    </lineage>
</organism>
<accession>A0A8S4QFX1</accession>
<keyword evidence="3" id="KW-1185">Reference proteome</keyword>
<proteinExistence type="predicted"/>
<comment type="caution">
    <text evidence="2">The sequence shown here is derived from an EMBL/GenBank/DDBJ whole genome shotgun (WGS) entry which is preliminary data.</text>
</comment>
<evidence type="ECO:0000256" key="1">
    <source>
        <dbReference type="SAM" id="MobiDB-lite"/>
    </source>
</evidence>
<dbReference type="AlphaFoldDB" id="A0A8S4QFX1"/>
<feature type="region of interest" description="Disordered" evidence="1">
    <location>
        <begin position="1"/>
        <end position="34"/>
    </location>
</feature>